<dbReference type="AlphaFoldDB" id="A0ABD2QC47"/>
<protein>
    <recommendedName>
        <fullName evidence="2">Rab-GAP TBC domain-containing protein</fullName>
    </recommendedName>
</protein>
<dbReference type="Gene3D" id="1.10.472.80">
    <property type="entry name" value="Ypt/Rab-GAP domain of gyp1p, domain 3"/>
    <property type="match status" value="1"/>
</dbReference>
<evidence type="ECO:0000259" key="2">
    <source>
        <dbReference type="PROSITE" id="PS50086"/>
    </source>
</evidence>
<dbReference type="EMBL" id="JBJKFK010000423">
    <property type="protein sequence ID" value="KAL3317140.1"/>
    <property type="molecule type" value="Genomic_DNA"/>
</dbReference>
<feature type="compositionally biased region" description="Polar residues" evidence="1">
    <location>
        <begin position="85"/>
        <end position="99"/>
    </location>
</feature>
<dbReference type="Gene3D" id="1.10.8.270">
    <property type="entry name" value="putative rabgap domain of human tbc1 domain family member 14 like domains"/>
    <property type="match status" value="1"/>
</dbReference>
<sequence length="494" mass="57111">MEKILPRWDALRQTKGTREIWLNGLPPSVRGRVWCKVVSNPLGITNDLYEACIQLSAERRSTFSELSPDSNACSPKSCVGKSMSRETSPSIESGIYNSDESTDGADQVIDRSLKVLDLDLSRTYPTLGFFQNHSSPYRAYLRNILDAFVAFRPRIGYVQGMSFLAANLLLCMDELDAFVAFVHLIHRPCHYSLFTLDESEFMVYFHLHDRLVELYMPRVYHHLFQLKVEPFIYLYDWLLTMYSRTLPMDARMFVWDLFFLDGEITLFRTALAILRLFEDYLLQSDFDKIATLLTQPLSEDLTPDILVSFEIFTHKYYSMGSARNWHVYTLQMSGIKLVNMNKEEFRRVETQVRAKLTRQMNSPSPVPNWMDKFTKKLVSGGYHRIGTLNEFSKDLGCASPVDEENKNTPIFQFEEVNRTSRSAKSVPKEKRISWEVHDRKLSVSMDRTVVRKAQTALGIFAAARESTEDWNEAFTSDYHKEKIAKISSDNSLVV</sequence>
<dbReference type="SMART" id="SM00164">
    <property type="entry name" value="TBC"/>
    <property type="match status" value="1"/>
</dbReference>
<dbReference type="InterPro" id="IPR035969">
    <property type="entry name" value="Rab-GAP_TBC_sf"/>
</dbReference>
<dbReference type="PANTHER" id="PTHR47219:SF15">
    <property type="entry name" value="TBC1 DOMAIN FAMILY MEMBER 12 ISOFORM X1"/>
    <property type="match status" value="1"/>
</dbReference>
<proteinExistence type="predicted"/>
<comment type="caution">
    <text evidence="3">The sequence shown here is derived from an EMBL/GenBank/DDBJ whole genome shotgun (WGS) entry which is preliminary data.</text>
</comment>
<evidence type="ECO:0000313" key="3">
    <source>
        <dbReference type="EMBL" id="KAL3317140.1"/>
    </source>
</evidence>
<organism evidence="3 4">
    <name type="scientific">Cichlidogyrus casuarinus</name>
    <dbReference type="NCBI Taxonomy" id="1844966"/>
    <lineage>
        <taxon>Eukaryota</taxon>
        <taxon>Metazoa</taxon>
        <taxon>Spiralia</taxon>
        <taxon>Lophotrochozoa</taxon>
        <taxon>Platyhelminthes</taxon>
        <taxon>Monogenea</taxon>
        <taxon>Monopisthocotylea</taxon>
        <taxon>Dactylogyridea</taxon>
        <taxon>Ancyrocephalidae</taxon>
        <taxon>Cichlidogyrus</taxon>
    </lineage>
</organism>
<dbReference type="Pfam" id="PF00566">
    <property type="entry name" value="RabGAP-TBC"/>
    <property type="match status" value="1"/>
</dbReference>
<evidence type="ECO:0000256" key="1">
    <source>
        <dbReference type="SAM" id="MobiDB-lite"/>
    </source>
</evidence>
<dbReference type="PANTHER" id="PTHR47219">
    <property type="entry name" value="RAB GTPASE-ACTIVATING PROTEIN 1-LIKE"/>
    <property type="match status" value="1"/>
</dbReference>
<dbReference type="SUPFAM" id="SSF47923">
    <property type="entry name" value="Ypt/Rab-GAP domain of gyp1p"/>
    <property type="match status" value="2"/>
</dbReference>
<evidence type="ECO:0000313" key="4">
    <source>
        <dbReference type="Proteomes" id="UP001626550"/>
    </source>
</evidence>
<feature type="domain" description="Rab-GAP TBC" evidence="2">
    <location>
        <begin position="24"/>
        <end position="262"/>
    </location>
</feature>
<dbReference type="PROSITE" id="PS50086">
    <property type="entry name" value="TBC_RABGAP"/>
    <property type="match status" value="1"/>
</dbReference>
<feature type="region of interest" description="Disordered" evidence="1">
    <location>
        <begin position="77"/>
        <end position="103"/>
    </location>
</feature>
<dbReference type="Gene3D" id="1.10.10.750">
    <property type="entry name" value="Ypt/Rab-GAP domain of gyp1p, domain 1"/>
    <property type="match status" value="1"/>
</dbReference>
<keyword evidence="4" id="KW-1185">Reference proteome</keyword>
<name>A0ABD2QC47_9PLAT</name>
<accession>A0ABD2QC47</accession>
<dbReference type="InterPro" id="IPR050302">
    <property type="entry name" value="Rab_GAP_TBC_domain"/>
</dbReference>
<dbReference type="Proteomes" id="UP001626550">
    <property type="component" value="Unassembled WGS sequence"/>
</dbReference>
<reference evidence="3 4" key="1">
    <citation type="submission" date="2024-11" db="EMBL/GenBank/DDBJ databases">
        <title>Adaptive evolution of stress response genes in parasites aligns with host niche diversity.</title>
        <authorList>
            <person name="Hahn C."/>
            <person name="Resl P."/>
        </authorList>
    </citation>
    <scope>NUCLEOTIDE SEQUENCE [LARGE SCALE GENOMIC DNA]</scope>
    <source>
        <strain evidence="3">EGGRZ-B1_66</strain>
        <tissue evidence="3">Body</tissue>
    </source>
</reference>
<gene>
    <name evidence="3" type="ORF">Ciccas_004211</name>
</gene>
<dbReference type="InterPro" id="IPR000195">
    <property type="entry name" value="Rab-GAP-TBC_dom"/>
</dbReference>